<reference evidence="1" key="1">
    <citation type="journal article" date="2020" name="Stud. Mycol.">
        <title>101 Dothideomycetes genomes: a test case for predicting lifestyles and emergence of pathogens.</title>
        <authorList>
            <person name="Haridas S."/>
            <person name="Albert R."/>
            <person name="Binder M."/>
            <person name="Bloem J."/>
            <person name="Labutti K."/>
            <person name="Salamov A."/>
            <person name="Andreopoulos B."/>
            <person name="Baker S."/>
            <person name="Barry K."/>
            <person name="Bills G."/>
            <person name="Bluhm B."/>
            <person name="Cannon C."/>
            <person name="Castanera R."/>
            <person name="Culley D."/>
            <person name="Daum C."/>
            <person name="Ezra D."/>
            <person name="Gonzalez J."/>
            <person name="Henrissat B."/>
            <person name="Kuo A."/>
            <person name="Liang C."/>
            <person name="Lipzen A."/>
            <person name="Lutzoni F."/>
            <person name="Magnuson J."/>
            <person name="Mondo S."/>
            <person name="Nolan M."/>
            <person name="Ohm R."/>
            <person name="Pangilinan J."/>
            <person name="Park H.-J."/>
            <person name="Ramirez L."/>
            <person name="Alfaro M."/>
            <person name="Sun H."/>
            <person name="Tritt A."/>
            <person name="Yoshinaga Y."/>
            <person name="Zwiers L.-H."/>
            <person name="Turgeon B."/>
            <person name="Goodwin S."/>
            <person name="Spatafora J."/>
            <person name="Crous P."/>
            <person name="Grigoriev I."/>
        </authorList>
    </citation>
    <scope>NUCLEOTIDE SEQUENCE</scope>
    <source>
        <strain evidence="1">CBS 269.34</strain>
    </source>
</reference>
<dbReference type="AlphaFoldDB" id="A0A6A6RA50"/>
<evidence type="ECO:0000313" key="1">
    <source>
        <dbReference type="EMBL" id="KAF2500367.1"/>
    </source>
</evidence>
<dbReference type="Proteomes" id="UP000799750">
    <property type="component" value="Unassembled WGS sequence"/>
</dbReference>
<organism evidence="1 2">
    <name type="scientific">Lophium mytilinum</name>
    <dbReference type="NCBI Taxonomy" id="390894"/>
    <lineage>
        <taxon>Eukaryota</taxon>
        <taxon>Fungi</taxon>
        <taxon>Dikarya</taxon>
        <taxon>Ascomycota</taxon>
        <taxon>Pezizomycotina</taxon>
        <taxon>Dothideomycetes</taxon>
        <taxon>Pleosporomycetidae</taxon>
        <taxon>Mytilinidiales</taxon>
        <taxon>Mytilinidiaceae</taxon>
        <taxon>Lophium</taxon>
    </lineage>
</organism>
<protein>
    <submittedName>
        <fullName evidence="1">Uncharacterized protein</fullName>
    </submittedName>
</protein>
<dbReference type="EMBL" id="MU004183">
    <property type="protein sequence ID" value="KAF2500367.1"/>
    <property type="molecule type" value="Genomic_DNA"/>
</dbReference>
<gene>
    <name evidence="1" type="ORF">BU16DRAFT_614131</name>
</gene>
<dbReference type="PANTHER" id="PTHR42085">
    <property type="entry name" value="F-BOX DOMAIN-CONTAINING PROTEIN"/>
    <property type="match status" value="1"/>
</dbReference>
<dbReference type="InterPro" id="IPR038883">
    <property type="entry name" value="AN11006-like"/>
</dbReference>
<name>A0A6A6RA50_9PEZI</name>
<proteinExistence type="predicted"/>
<accession>A0A6A6RA50</accession>
<dbReference type="OrthoDB" id="5420711at2759"/>
<keyword evidence="2" id="KW-1185">Reference proteome</keyword>
<sequence length="311" mass="34445">MAIPTPSPFLRLPAEIRLMIYELLILPHSTKALEDDDPYTLPITTINPSNTAAPIAPRRTIYHTHPPRRGFLPIRSLPTTWTIKPHPSAAHLRETLPSLLPLNRQIYTEAATVLHTAYTLSFGASIDAIGPFFHDLSPFGKRAVRKLSLTKQALPFVSSSREDDWRAACACLTALTNPADASVDIDGSPPAVQEEPLLNLTHFTLAVETADQPSYPSAWDLIAPATAAEFAQLAQMRREDWALAPQADMLWAEEVRRIRVARGGVVRVESVGAQCPIVRAQNIRFWVKISKSIEGFGDWMREGMVMEGEVV</sequence>
<evidence type="ECO:0000313" key="2">
    <source>
        <dbReference type="Proteomes" id="UP000799750"/>
    </source>
</evidence>
<dbReference type="PANTHER" id="PTHR42085:SF2">
    <property type="entry name" value="F-BOX DOMAIN-CONTAINING PROTEIN"/>
    <property type="match status" value="1"/>
</dbReference>